<sequence length="100" mass="10797">MQAVGLGVVRGRVWAEKIPNGWGAYAEVVGEVPYHLLSFIYRGSSPEIYSSSSTKSPLIKASNEIGSVSYLKGRESPVASYRTGIRDSTITACRLVSSRS</sequence>
<name>A0AAV6MT46_9ROSI</name>
<protein>
    <submittedName>
        <fullName evidence="1">Uncharacterized protein</fullName>
    </submittedName>
</protein>
<evidence type="ECO:0000313" key="1">
    <source>
        <dbReference type="EMBL" id="KAG6585959.1"/>
    </source>
</evidence>
<keyword evidence="2" id="KW-1185">Reference proteome</keyword>
<dbReference type="AlphaFoldDB" id="A0AAV6MT46"/>
<evidence type="ECO:0000313" key="2">
    <source>
        <dbReference type="Proteomes" id="UP000685013"/>
    </source>
</evidence>
<organism evidence="1 2">
    <name type="scientific">Cucurbita argyrosperma subsp. sororia</name>
    <dbReference type="NCBI Taxonomy" id="37648"/>
    <lineage>
        <taxon>Eukaryota</taxon>
        <taxon>Viridiplantae</taxon>
        <taxon>Streptophyta</taxon>
        <taxon>Embryophyta</taxon>
        <taxon>Tracheophyta</taxon>
        <taxon>Spermatophyta</taxon>
        <taxon>Magnoliopsida</taxon>
        <taxon>eudicotyledons</taxon>
        <taxon>Gunneridae</taxon>
        <taxon>Pentapetalae</taxon>
        <taxon>rosids</taxon>
        <taxon>fabids</taxon>
        <taxon>Cucurbitales</taxon>
        <taxon>Cucurbitaceae</taxon>
        <taxon>Cucurbiteae</taxon>
        <taxon>Cucurbita</taxon>
    </lineage>
</organism>
<accession>A0AAV6MT46</accession>
<comment type="caution">
    <text evidence="1">The sequence shown here is derived from an EMBL/GenBank/DDBJ whole genome shotgun (WGS) entry which is preliminary data.</text>
</comment>
<gene>
    <name evidence="1" type="ORF">SDJN03_18692</name>
</gene>
<dbReference type="Proteomes" id="UP000685013">
    <property type="component" value="Chromosome 12"/>
</dbReference>
<reference evidence="1 2" key="1">
    <citation type="journal article" date="2021" name="Hortic Res">
        <title>The domestication of Cucurbita argyrosperma as revealed by the genome of its wild relative.</title>
        <authorList>
            <person name="Barrera-Redondo J."/>
            <person name="Sanchez-de la Vega G."/>
            <person name="Aguirre-Liguori J.A."/>
            <person name="Castellanos-Morales G."/>
            <person name="Gutierrez-Guerrero Y.T."/>
            <person name="Aguirre-Dugua X."/>
            <person name="Aguirre-Planter E."/>
            <person name="Tenaillon M.I."/>
            <person name="Lira-Saade R."/>
            <person name="Eguiarte L.E."/>
        </authorList>
    </citation>
    <scope>NUCLEOTIDE SEQUENCE [LARGE SCALE GENOMIC DNA]</scope>
    <source>
        <strain evidence="1">JBR-2021</strain>
    </source>
</reference>
<feature type="non-terminal residue" evidence="1">
    <location>
        <position position="1"/>
    </location>
</feature>
<proteinExistence type="predicted"/>
<dbReference type="EMBL" id="JAGKQH010000012">
    <property type="protein sequence ID" value="KAG6585959.1"/>
    <property type="molecule type" value="Genomic_DNA"/>
</dbReference>